<comment type="caution">
    <text evidence="2">The sequence shown here is derived from an EMBL/GenBank/DDBJ whole genome shotgun (WGS) entry which is preliminary data.</text>
</comment>
<evidence type="ECO:0000313" key="2">
    <source>
        <dbReference type="EMBL" id="MBY8881485.1"/>
    </source>
</evidence>
<feature type="region of interest" description="Disordered" evidence="1">
    <location>
        <begin position="1"/>
        <end position="60"/>
    </location>
</feature>
<name>A0ABS7QE79_9ACTN</name>
<accession>A0ABS7QE79</accession>
<gene>
    <name evidence="2" type="ORF">K7862_28160</name>
</gene>
<reference evidence="2 3" key="1">
    <citation type="submission" date="2021-08" db="EMBL/GenBank/DDBJ databases">
        <title>WGS of actinomycetes from Thailand.</title>
        <authorList>
            <person name="Thawai C."/>
        </authorList>
    </citation>
    <scope>NUCLEOTIDE SEQUENCE [LARGE SCALE GENOMIC DNA]</scope>
    <source>
        <strain evidence="2 3">PLK6-54</strain>
    </source>
</reference>
<proteinExistence type="predicted"/>
<keyword evidence="3" id="KW-1185">Reference proteome</keyword>
<dbReference type="Proteomes" id="UP000778578">
    <property type="component" value="Unassembled WGS sequence"/>
</dbReference>
<sequence>MYHEKIGGRPAAHRPPSRITTAQPVIGRPRTCLPARAGRTGPEAWRYPEEDDSTVVRGQD</sequence>
<dbReference type="EMBL" id="JAINZZ010000049">
    <property type="protein sequence ID" value="MBY8881485.1"/>
    <property type="molecule type" value="Genomic_DNA"/>
</dbReference>
<organism evidence="2 3">
    <name type="scientific">Actinacidiphila acidipaludis</name>
    <dbReference type="NCBI Taxonomy" id="2873382"/>
    <lineage>
        <taxon>Bacteria</taxon>
        <taxon>Bacillati</taxon>
        <taxon>Actinomycetota</taxon>
        <taxon>Actinomycetes</taxon>
        <taxon>Kitasatosporales</taxon>
        <taxon>Streptomycetaceae</taxon>
        <taxon>Actinacidiphila</taxon>
    </lineage>
</organism>
<dbReference type="RefSeq" id="WP_222967421.1">
    <property type="nucleotide sequence ID" value="NZ_JAINZZ010000049.1"/>
</dbReference>
<evidence type="ECO:0000256" key="1">
    <source>
        <dbReference type="SAM" id="MobiDB-lite"/>
    </source>
</evidence>
<evidence type="ECO:0000313" key="3">
    <source>
        <dbReference type="Proteomes" id="UP000778578"/>
    </source>
</evidence>
<protein>
    <submittedName>
        <fullName evidence="2">Uncharacterized protein</fullName>
    </submittedName>
</protein>